<dbReference type="AlphaFoldDB" id="A0A4R5MJ98"/>
<reference evidence="1 2" key="1">
    <citation type="submission" date="2019-02" db="EMBL/GenBank/DDBJ databases">
        <title>Pedobacter sp. nov., a novel speices isolated from soil of pinguins habitat in Antarcitica.</title>
        <authorList>
            <person name="He R.-H."/>
        </authorList>
    </citation>
    <scope>NUCLEOTIDE SEQUENCE [LARGE SCALE GENOMIC DNA]</scope>
    <source>
        <strain evidence="1 2">E01020</strain>
    </source>
</reference>
<comment type="caution">
    <text evidence="1">The sequence shown here is derived from an EMBL/GenBank/DDBJ whole genome shotgun (WGS) entry which is preliminary data.</text>
</comment>
<gene>
    <name evidence="1" type="ORF">EZJ43_13360</name>
</gene>
<organism evidence="1 2">
    <name type="scientific">Pedobacter changchengzhani</name>
    <dbReference type="NCBI Taxonomy" id="2529274"/>
    <lineage>
        <taxon>Bacteria</taxon>
        <taxon>Pseudomonadati</taxon>
        <taxon>Bacteroidota</taxon>
        <taxon>Sphingobacteriia</taxon>
        <taxon>Sphingobacteriales</taxon>
        <taxon>Sphingobacteriaceae</taxon>
        <taxon>Pedobacter</taxon>
    </lineage>
</organism>
<dbReference type="EMBL" id="SJCY01000009">
    <property type="protein sequence ID" value="TDG35602.1"/>
    <property type="molecule type" value="Genomic_DNA"/>
</dbReference>
<dbReference type="Proteomes" id="UP000295668">
    <property type="component" value="Unassembled WGS sequence"/>
</dbReference>
<evidence type="ECO:0000313" key="1">
    <source>
        <dbReference type="EMBL" id="TDG35602.1"/>
    </source>
</evidence>
<dbReference type="OrthoDB" id="739776at2"/>
<protein>
    <submittedName>
        <fullName evidence="1">Uncharacterized protein</fullName>
    </submittedName>
</protein>
<proteinExistence type="predicted"/>
<evidence type="ECO:0000313" key="2">
    <source>
        <dbReference type="Proteomes" id="UP000295668"/>
    </source>
</evidence>
<keyword evidence="2" id="KW-1185">Reference proteome</keyword>
<name>A0A4R5MJ98_9SPHI</name>
<dbReference type="RefSeq" id="WP_133263212.1">
    <property type="nucleotide sequence ID" value="NZ_SJCY01000009.1"/>
</dbReference>
<sequence length="372" mass="42904">MKNMLLIILVAFIAIFLLESCTTINLSPKLLVNKSKYNKFPELSDGLEWGTFKMNRITETSGVNLRYFPQKNFFLVSNYISLQEFNPIKIDSLGNTVFQLNLYKRNDADFIDAINCFVILSNEVYDFSADKPTAVPFSEVLNKENTFTSEKWIETFEAHYQQADIVLYGWITELQSAQCVYFQTAGKWVKLYEFDSSGPSFIYPDGSKIKCKINRKEIPEKLYEEHFLKDATNLTYSNEHRYTDEYITPYTSAEASFFPDQALTYKKAGEIKTLAFSKEMSTSDGYMNPGIPTRFYGTAFYELNIDGDILNFKNNAIKSNGFSEKTETDLFLFSLPEKFLKKSALRFLTYDYGINVHENGKKGVYVIRKKGN</sequence>
<accession>A0A4R5MJ98</accession>